<feature type="transmembrane region" description="Helical" evidence="7">
    <location>
        <begin position="185"/>
        <end position="214"/>
    </location>
</feature>
<name>A0A6L3W3A8_9ACTN</name>
<dbReference type="PANTHER" id="PTHR30151">
    <property type="entry name" value="ALKANE SULFONATE ABC TRANSPORTER-RELATED, MEMBRANE SUBUNIT"/>
    <property type="match status" value="1"/>
</dbReference>
<keyword evidence="10" id="KW-1185">Reference proteome</keyword>
<evidence type="ECO:0000256" key="2">
    <source>
        <dbReference type="ARBA" id="ARBA00022448"/>
    </source>
</evidence>
<dbReference type="EMBL" id="WBMR01000015">
    <property type="protein sequence ID" value="KAB2386093.1"/>
    <property type="molecule type" value="Genomic_DNA"/>
</dbReference>
<feature type="transmembrane region" description="Helical" evidence="7">
    <location>
        <begin position="83"/>
        <end position="104"/>
    </location>
</feature>
<evidence type="ECO:0000256" key="5">
    <source>
        <dbReference type="ARBA" id="ARBA00022989"/>
    </source>
</evidence>
<dbReference type="GO" id="GO:0055085">
    <property type="term" value="P:transmembrane transport"/>
    <property type="evidence" value="ECO:0007669"/>
    <property type="project" value="InterPro"/>
</dbReference>
<protein>
    <submittedName>
        <fullName evidence="9">ABC transporter permease subunit</fullName>
    </submittedName>
</protein>
<accession>A0A6L3W3A8</accession>
<dbReference type="PROSITE" id="PS50928">
    <property type="entry name" value="ABC_TM1"/>
    <property type="match status" value="1"/>
</dbReference>
<dbReference type="RefSeq" id="WP_151539358.1">
    <property type="nucleotide sequence ID" value="NZ_WBMR01000015.1"/>
</dbReference>
<feature type="transmembrane region" description="Helical" evidence="7">
    <location>
        <begin position="116"/>
        <end position="137"/>
    </location>
</feature>
<keyword evidence="5 7" id="KW-1133">Transmembrane helix</keyword>
<dbReference type="PANTHER" id="PTHR30151:SF0">
    <property type="entry name" value="ABC TRANSPORTER PERMEASE PROTEIN MJ0413-RELATED"/>
    <property type="match status" value="1"/>
</dbReference>
<dbReference type="Gene3D" id="1.10.3720.10">
    <property type="entry name" value="MetI-like"/>
    <property type="match status" value="1"/>
</dbReference>
<feature type="domain" description="ABC transmembrane type-1" evidence="8">
    <location>
        <begin position="76"/>
        <end position="255"/>
    </location>
</feature>
<evidence type="ECO:0000256" key="6">
    <source>
        <dbReference type="ARBA" id="ARBA00023136"/>
    </source>
</evidence>
<feature type="transmembrane region" description="Helical" evidence="7">
    <location>
        <begin position="143"/>
        <end position="165"/>
    </location>
</feature>
<comment type="similarity">
    <text evidence="7">Belongs to the binding-protein-dependent transport system permease family.</text>
</comment>
<gene>
    <name evidence="9" type="ORF">F9B16_08070</name>
</gene>
<keyword evidence="2 7" id="KW-0813">Transport</keyword>
<evidence type="ECO:0000313" key="9">
    <source>
        <dbReference type="EMBL" id="KAB2386093.1"/>
    </source>
</evidence>
<dbReference type="Pfam" id="PF00528">
    <property type="entry name" value="BPD_transp_1"/>
    <property type="match status" value="1"/>
</dbReference>
<dbReference type="SUPFAM" id="SSF161098">
    <property type="entry name" value="MetI-like"/>
    <property type="match status" value="1"/>
</dbReference>
<evidence type="ECO:0000256" key="1">
    <source>
        <dbReference type="ARBA" id="ARBA00004651"/>
    </source>
</evidence>
<evidence type="ECO:0000313" key="10">
    <source>
        <dbReference type="Proteomes" id="UP000483004"/>
    </source>
</evidence>
<dbReference type="GO" id="GO:0005886">
    <property type="term" value="C:plasma membrane"/>
    <property type="evidence" value="ECO:0007669"/>
    <property type="project" value="UniProtKB-SubCell"/>
</dbReference>
<dbReference type="AlphaFoldDB" id="A0A6L3W3A8"/>
<comment type="subcellular location">
    <subcellularLocation>
        <location evidence="1 7">Cell membrane</location>
        <topology evidence="1 7">Multi-pass membrane protein</topology>
    </subcellularLocation>
</comment>
<proteinExistence type="inferred from homology"/>
<dbReference type="Proteomes" id="UP000483004">
    <property type="component" value="Unassembled WGS sequence"/>
</dbReference>
<reference evidence="9 10" key="1">
    <citation type="submission" date="2019-09" db="EMBL/GenBank/DDBJ databases">
        <title>Actinomadura physcomitrii sp. nov., a novel actinomycete isolated from moss [Physcomitrium sphaericum (Ludw) Fuernr].</title>
        <authorList>
            <person name="Liu C."/>
            <person name="Zhuang X."/>
        </authorList>
    </citation>
    <scope>NUCLEOTIDE SEQUENCE [LARGE SCALE GENOMIC DNA]</scope>
    <source>
        <strain evidence="9 10">CYP1-1B</strain>
    </source>
</reference>
<evidence type="ECO:0000256" key="4">
    <source>
        <dbReference type="ARBA" id="ARBA00022692"/>
    </source>
</evidence>
<evidence type="ECO:0000256" key="3">
    <source>
        <dbReference type="ARBA" id="ARBA00022475"/>
    </source>
</evidence>
<feature type="transmembrane region" description="Helical" evidence="7">
    <location>
        <begin position="234"/>
        <end position="257"/>
    </location>
</feature>
<organism evidence="9 10">
    <name type="scientific">Actinomadura montaniterrae</name>
    <dbReference type="NCBI Taxonomy" id="1803903"/>
    <lineage>
        <taxon>Bacteria</taxon>
        <taxon>Bacillati</taxon>
        <taxon>Actinomycetota</taxon>
        <taxon>Actinomycetes</taxon>
        <taxon>Streptosporangiales</taxon>
        <taxon>Thermomonosporaceae</taxon>
        <taxon>Actinomadura</taxon>
    </lineage>
</organism>
<keyword evidence="3" id="KW-1003">Cell membrane</keyword>
<evidence type="ECO:0000256" key="7">
    <source>
        <dbReference type="RuleBase" id="RU363032"/>
    </source>
</evidence>
<dbReference type="InterPro" id="IPR000515">
    <property type="entry name" value="MetI-like"/>
</dbReference>
<comment type="caution">
    <text evidence="9">The sequence shown here is derived from an EMBL/GenBank/DDBJ whole genome shotgun (WGS) entry which is preliminary data.</text>
</comment>
<dbReference type="InterPro" id="IPR035906">
    <property type="entry name" value="MetI-like_sf"/>
</dbReference>
<dbReference type="OrthoDB" id="3173654at2"/>
<keyword evidence="4 7" id="KW-0812">Transmembrane</keyword>
<keyword evidence="6 7" id="KW-0472">Membrane</keyword>
<sequence>MTAITGAAPAAARRTARPREAAAVQLVRWGTVAALVAVWEAVTRLTDAGGDYLTSPSRIVADGLPKVLEGGSLTLVGYTTYRFLIAFAVTAVAGPAVGLLLGRLNKHVYLGGRDVVSVLYALPMAPLYPLFVLWLGLGDGSEIAFGVIHGIIPVILMTMTAGAAVEPAVLDSGRAMGAGRLRRLLFLVVPACLPDIIGALKIGAALSLLGVLLAELMISVDGVGTFISTQITNHGAAALDAMVLVVCAGALAVNAALSAVEKRASRGRPDRP</sequence>
<evidence type="ECO:0000259" key="8">
    <source>
        <dbReference type="PROSITE" id="PS50928"/>
    </source>
</evidence>